<sequence>MLDSIDLQVAHNGGYRCQNPQHENRDKSNLLARPNLKLQEHRKRKKCRDDIRNYCDDGIASEGRTWGQACALDPRIPALVYLENSQLKPGFLLVCEDKRKRTSQMRQKDEAYGDPNDDPIDLVMSPLDQA</sequence>
<evidence type="ECO:0000313" key="2">
    <source>
        <dbReference type="Proteomes" id="UP000836387"/>
    </source>
</evidence>
<dbReference type="EMBL" id="CADEHS020000011">
    <property type="protein sequence ID" value="CAG9947307.1"/>
    <property type="molecule type" value="Genomic_DNA"/>
</dbReference>
<evidence type="ECO:0000313" key="1">
    <source>
        <dbReference type="EMBL" id="CAG9947307.1"/>
    </source>
</evidence>
<name>A0ACA9U2H9_BIOOC</name>
<protein>
    <submittedName>
        <fullName evidence="1">Uncharacterized protein</fullName>
    </submittedName>
</protein>
<gene>
    <name evidence="1" type="ORF">CRV2_00013420</name>
</gene>
<accession>A0ACA9U2H9</accession>
<comment type="caution">
    <text evidence="1">The sequence shown here is derived from an EMBL/GenBank/DDBJ whole genome shotgun (WGS) entry which is preliminary data.</text>
</comment>
<proteinExistence type="predicted"/>
<dbReference type="Proteomes" id="UP000836387">
    <property type="component" value="Unassembled WGS sequence"/>
</dbReference>
<keyword evidence="2" id="KW-1185">Reference proteome</keyword>
<reference evidence="1" key="1">
    <citation type="submission" date="2020-04" db="EMBL/GenBank/DDBJ databases">
        <authorList>
            <person name="Broberg M."/>
        </authorList>
    </citation>
    <scope>NUCLEOTIDE SEQUENCE</scope>
</reference>
<reference evidence="1" key="2">
    <citation type="submission" date="2021-10" db="EMBL/GenBank/DDBJ databases">
        <authorList>
            <person name="Piombo E."/>
        </authorList>
    </citation>
    <scope>NUCLEOTIDE SEQUENCE</scope>
</reference>
<organism evidence="1 2">
    <name type="scientific">Clonostachys rosea f. rosea IK726</name>
    <dbReference type="NCBI Taxonomy" id="1349383"/>
    <lineage>
        <taxon>Eukaryota</taxon>
        <taxon>Fungi</taxon>
        <taxon>Dikarya</taxon>
        <taxon>Ascomycota</taxon>
        <taxon>Pezizomycotina</taxon>
        <taxon>Sordariomycetes</taxon>
        <taxon>Hypocreomycetidae</taxon>
        <taxon>Hypocreales</taxon>
        <taxon>Bionectriaceae</taxon>
        <taxon>Clonostachys</taxon>
    </lineage>
</organism>